<gene>
    <name evidence="1" type="ORF">G3446_16410</name>
</gene>
<dbReference type="Proteomes" id="UP000483379">
    <property type="component" value="Unassembled WGS sequence"/>
</dbReference>
<organism evidence="1 2">
    <name type="scientific">Thiorhodococcus minor</name>
    <dbReference type="NCBI Taxonomy" id="57489"/>
    <lineage>
        <taxon>Bacteria</taxon>
        <taxon>Pseudomonadati</taxon>
        <taxon>Pseudomonadota</taxon>
        <taxon>Gammaproteobacteria</taxon>
        <taxon>Chromatiales</taxon>
        <taxon>Chromatiaceae</taxon>
        <taxon>Thiorhodococcus</taxon>
    </lineage>
</organism>
<dbReference type="RefSeq" id="WP_164453912.1">
    <property type="nucleotide sequence ID" value="NZ_JAAIJQ010000051.1"/>
</dbReference>
<comment type="caution">
    <text evidence="1">The sequence shown here is derived from an EMBL/GenBank/DDBJ whole genome shotgun (WGS) entry which is preliminary data.</text>
</comment>
<name>A0A6M0K236_9GAMM</name>
<accession>A0A6M0K236</accession>
<protein>
    <submittedName>
        <fullName evidence="1">Uncharacterized protein</fullName>
    </submittedName>
</protein>
<proteinExistence type="predicted"/>
<dbReference type="AlphaFoldDB" id="A0A6M0K236"/>
<sequence length="51" mass="5544">MAARIRPEPARVLRGKAVIKAVPGERPHHPVASSAVLTADKRQLIQKVAHD</sequence>
<reference evidence="1 2" key="1">
    <citation type="submission" date="2020-02" db="EMBL/GenBank/DDBJ databases">
        <title>Genome sequences of Thiorhodococcus mannitoliphagus and Thiorhodococcus minor, purple sulfur photosynthetic bacteria in the gammaproteobacterial family, Chromatiaceae.</title>
        <authorList>
            <person name="Aviles F.A."/>
            <person name="Meyer T.E."/>
            <person name="Kyndt J.A."/>
        </authorList>
    </citation>
    <scope>NUCLEOTIDE SEQUENCE [LARGE SCALE GENOMIC DNA]</scope>
    <source>
        <strain evidence="1 2">DSM 11518</strain>
    </source>
</reference>
<evidence type="ECO:0000313" key="2">
    <source>
        <dbReference type="Proteomes" id="UP000483379"/>
    </source>
</evidence>
<keyword evidence="2" id="KW-1185">Reference proteome</keyword>
<dbReference type="EMBL" id="JAAIJQ010000051">
    <property type="protein sequence ID" value="NEV63449.1"/>
    <property type="molecule type" value="Genomic_DNA"/>
</dbReference>
<evidence type="ECO:0000313" key="1">
    <source>
        <dbReference type="EMBL" id="NEV63449.1"/>
    </source>
</evidence>